<evidence type="ECO:0000256" key="7">
    <source>
        <dbReference type="ARBA" id="ARBA00022643"/>
    </source>
</evidence>
<keyword evidence="5" id="KW-0963">Cytoplasm</keyword>
<evidence type="ECO:0000256" key="9">
    <source>
        <dbReference type="ARBA" id="ARBA00022857"/>
    </source>
</evidence>
<dbReference type="GO" id="GO:0005737">
    <property type="term" value="C:cytoplasm"/>
    <property type="evidence" value="ECO:0007669"/>
    <property type="project" value="UniProtKB-SubCell"/>
</dbReference>
<organism evidence="12 13">
    <name type="scientific">Crassostrea virginica</name>
    <name type="common">Eastern oyster</name>
    <dbReference type="NCBI Taxonomy" id="6565"/>
    <lineage>
        <taxon>Eukaryota</taxon>
        <taxon>Metazoa</taxon>
        <taxon>Spiralia</taxon>
        <taxon>Lophotrochozoa</taxon>
        <taxon>Mollusca</taxon>
        <taxon>Bivalvia</taxon>
        <taxon>Autobranchia</taxon>
        <taxon>Pteriomorphia</taxon>
        <taxon>Ostreida</taxon>
        <taxon>Ostreoidea</taxon>
        <taxon>Ostreidae</taxon>
        <taxon>Crassostrea</taxon>
    </lineage>
</organism>
<evidence type="ECO:0000256" key="1">
    <source>
        <dbReference type="ARBA" id="ARBA00001917"/>
    </source>
</evidence>
<sequence length="239" mass="27961">MEQTDAILQRVREMLVPLGFEIYQFKVGWYNGPIEEKYKLSYPDDTLGVLVISIPDVWEKAFIPFAKEQDWDNWNNEKNPLHECMIYNFDKVKQSFPEHDVEVMHQFEMPDGQAKILVQTAAHVAGAAYYYQRFNVTDQPWPAEKSIYGVCYHPVYGGWVSLDGAFIFKDVLCPDLEQKVPVDVFPNRKERIELLEKYNTPPHSFRDLLPVPRKYAEEHQKYLSSNLDQKIAIAKQIGR</sequence>
<comment type="cofactor">
    <cofactor evidence="1">
        <name>FMN</name>
        <dbReference type="ChEBI" id="CHEBI:58210"/>
    </cofactor>
</comment>
<evidence type="ECO:0000256" key="10">
    <source>
        <dbReference type="ARBA" id="ARBA00023002"/>
    </source>
</evidence>
<gene>
    <name evidence="13" type="primary">LOC111115984</name>
</gene>
<keyword evidence="7" id="KW-0288">FMN</keyword>
<evidence type="ECO:0000256" key="8">
    <source>
        <dbReference type="ARBA" id="ARBA00022827"/>
    </source>
</evidence>
<keyword evidence="8" id="KW-0274">FAD</keyword>
<dbReference type="PANTHER" id="PTHR31457:SF2">
    <property type="entry name" value="CYANOCOBALAMIN REDUCTASE _ ALKYLCOBALAMIN DEALKYLASE"/>
    <property type="match status" value="1"/>
</dbReference>
<evidence type="ECO:0000256" key="4">
    <source>
        <dbReference type="ARBA" id="ARBA00007762"/>
    </source>
</evidence>
<dbReference type="GO" id="GO:0032451">
    <property type="term" value="F:demethylase activity"/>
    <property type="evidence" value="ECO:0007669"/>
    <property type="project" value="TreeGrafter"/>
</dbReference>
<evidence type="ECO:0000256" key="3">
    <source>
        <dbReference type="ARBA" id="ARBA00004496"/>
    </source>
</evidence>
<keyword evidence="6" id="KW-0285">Flavoprotein</keyword>
<evidence type="ECO:0000256" key="11">
    <source>
        <dbReference type="ARBA" id="ARBA00031313"/>
    </source>
</evidence>
<protein>
    <recommendedName>
        <fullName evidence="11">Cyanocobalamin reductase (cyanide-eliminating)</fullName>
    </recommendedName>
</protein>
<dbReference type="Pfam" id="PF16690">
    <property type="entry name" value="MMACHC"/>
    <property type="match status" value="1"/>
</dbReference>
<reference evidence="13" key="1">
    <citation type="submission" date="2025-08" db="UniProtKB">
        <authorList>
            <consortium name="RefSeq"/>
        </authorList>
    </citation>
    <scope>IDENTIFICATION</scope>
    <source>
        <tissue evidence="13">Whole sample</tissue>
    </source>
</reference>
<comment type="subcellular location">
    <subcellularLocation>
        <location evidence="3">Cytoplasm</location>
    </subcellularLocation>
</comment>
<evidence type="ECO:0000256" key="2">
    <source>
        <dbReference type="ARBA" id="ARBA00001974"/>
    </source>
</evidence>
<dbReference type="GeneID" id="111115984"/>
<dbReference type="KEGG" id="cvn:111115984"/>
<evidence type="ECO:0000313" key="12">
    <source>
        <dbReference type="Proteomes" id="UP000694844"/>
    </source>
</evidence>
<evidence type="ECO:0000256" key="5">
    <source>
        <dbReference type="ARBA" id="ARBA00022490"/>
    </source>
</evidence>
<keyword evidence="9" id="KW-0521">NADP</keyword>
<keyword evidence="12" id="KW-1185">Reference proteome</keyword>
<dbReference type="AlphaFoldDB" id="A0A8B8C4L0"/>
<comment type="similarity">
    <text evidence="4">Belongs to the MMACHC family.</text>
</comment>
<evidence type="ECO:0000313" key="13">
    <source>
        <dbReference type="RefSeq" id="XP_022310643.1"/>
    </source>
</evidence>
<dbReference type="CDD" id="cd12959">
    <property type="entry name" value="MMACHC-like"/>
    <property type="match status" value="1"/>
</dbReference>
<dbReference type="InterPro" id="IPR032037">
    <property type="entry name" value="MMACHC"/>
</dbReference>
<keyword evidence="10" id="KW-0560">Oxidoreductase</keyword>
<dbReference type="Proteomes" id="UP000694844">
    <property type="component" value="Chromosome 9"/>
</dbReference>
<proteinExistence type="inferred from homology"/>
<dbReference type="GO" id="GO:0033787">
    <property type="term" value="F:cyanocobalamin reductase (cyanide-eliminating) (NADP+) activity"/>
    <property type="evidence" value="ECO:0007669"/>
    <property type="project" value="TreeGrafter"/>
</dbReference>
<dbReference type="OrthoDB" id="409189at2759"/>
<accession>A0A8B8C4L0</accession>
<dbReference type="PANTHER" id="PTHR31457">
    <property type="entry name" value="METHYLMALONIC ACIDURIA AND HOMOCYSTINURIA TYPE C PROTEIN"/>
    <property type="match status" value="1"/>
</dbReference>
<dbReference type="GO" id="GO:0009235">
    <property type="term" value="P:cobalamin metabolic process"/>
    <property type="evidence" value="ECO:0007669"/>
    <property type="project" value="TreeGrafter"/>
</dbReference>
<evidence type="ECO:0000256" key="6">
    <source>
        <dbReference type="ARBA" id="ARBA00022630"/>
    </source>
</evidence>
<dbReference type="GO" id="GO:0071949">
    <property type="term" value="F:FAD binding"/>
    <property type="evidence" value="ECO:0007669"/>
    <property type="project" value="TreeGrafter"/>
</dbReference>
<comment type="cofactor">
    <cofactor evidence="2">
        <name>FAD</name>
        <dbReference type="ChEBI" id="CHEBI:57692"/>
    </cofactor>
</comment>
<name>A0A8B8C4L0_CRAVI</name>
<dbReference type="RefSeq" id="XP_022310643.1">
    <property type="nucleotide sequence ID" value="XM_022454935.1"/>
</dbReference>